<proteinExistence type="predicted"/>
<dbReference type="Proteomes" id="UP001057402">
    <property type="component" value="Chromosome 6"/>
</dbReference>
<evidence type="ECO:0000313" key="1">
    <source>
        <dbReference type="EMBL" id="KAI4367147.1"/>
    </source>
</evidence>
<dbReference type="EMBL" id="CM042885">
    <property type="protein sequence ID" value="KAI4367147.1"/>
    <property type="molecule type" value="Genomic_DNA"/>
</dbReference>
<name>A0ACB9QNX2_9MYRT</name>
<evidence type="ECO:0000313" key="2">
    <source>
        <dbReference type="Proteomes" id="UP001057402"/>
    </source>
</evidence>
<comment type="caution">
    <text evidence="1">The sequence shown here is derived from an EMBL/GenBank/DDBJ whole genome shotgun (WGS) entry which is preliminary data.</text>
</comment>
<protein>
    <submittedName>
        <fullName evidence="1">Uncharacterized protein</fullName>
    </submittedName>
</protein>
<keyword evidence="2" id="KW-1185">Reference proteome</keyword>
<reference evidence="2" key="1">
    <citation type="journal article" date="2023" name="Front. Plant Sci.">
        <title>Chromosomal-level genome assembly of Melastoma candidum provides insights into trichome evolution.</title>
        <authorList>
            <person name="Zhong Y."/>
            <person name="Wu W."/>
            <person name="Sun C."/>
            <person name="Zou P."/>
            <person name="Liu Y."/>
            <person name="Dai S."/>
            <person name="Zhou R."/>
        </authorList>
    </citation>
    <scope>NUCLEOTIDE SEQUENCE [LARGE SCALE GENOMIC DNA]</scope>
</reference>
<sequence length="147" mass="16637">MLSNYMHHLLIKKLEMMSAVAGIGHIRYGDTCAEVQHFCRVYQAETVIEFCNKILNEDTNIELADMYKDKRTSVLSDACNLTRILTQKDNKWEIISGVRVELLTYAAGHCGPDKHARAVSEGGELVTIIWLLMAHFGIGPHFPYPED</sequence>
<gene>
    <name evidence="1" type="ORF">MLD38_022917</name>
</gene>
<accession>A0ACB9QNX2</accession>
<organism evidence="1 2">
    <name type="scientific">Melastoma candidum</name>
    <dbReference type="NCBI Taxonomy" id="119954"/>
    <lineage>
        <taxon>Eukaryota</taxon>
        <taxon>Viridiplantae</taxon>
        <taxon>Streptophyta</taxon>
        <taxon>Embryophyta</taxon>
        <taxon>Tracheophyta</taxon>
        <taxon>Spermatophyta</taxon>
        <taxon>Magnoliopsida</taxon>
        <taxon>eudicotyledons</taxon>
        <taxon>Gunneridae</taxon>
        <taxon>Pentapetalae</taxon>
        <taxon>rosids</taxon>
        <taxon>malvids</taxon>
        <taxon>Myrtales</taxon>
        <taxon>Melastomataceae</taxon>
        <taxon>Melastomatoideae</taxon>
        <taxon>Melastomateae</taxon>
        <taxon>Melastoma</taxon>
    </lineage>
</organism>